<evidence type="ECO:0000313" key="6">
    <source>
        <dbReference type="Proteomes" id="UP000464374"/>
    </source>
</evidence>
<dbReference type="SUPFAM" id="SSF55073">
    <property type="entry name" value="Nucleotide cyclase"/>
    <property type="match status" value="1"/>
</dbReference>
<dbReference type="AlphaFoldDB" id="A0A6P1XYV5"/>
<dbReference type="InterPro" id="IPR011110">
    <property type="entry name" value="Reg_prop"/>
</dbReference>
<dbReference type="GO" id="GO:0043709">
    <property type="term" value="P:cell adhesion involved in single-species biofilm formation"/>
    <property type="evidence" value="ECO:0007669"/>
    <property type="project" value="TreeGrafter"/>
</dbReference>
<dbReference type="Pfam" id="PF07495">
    <property type="entry name" value="Y_Y_Y"/>
    <property type="match status" value="1"/>
</dbReference>
<dbReference type="Pfam" id="PF00990">
    <property type="entry name" value="GGDEF"/>
    <property type="match status" value="1"/>
</dbReference>
<evidence type="ECO:0000256" key="3">
    <source>
        <dbReference type="SAM" id="Phobius"/>
    </source>
</evidence>
<dbReference type="Gene3D" id="2.60.40.10">
    <property type="entry name" value="Immunoglobulins"/>
    <property type="match status" value="1"/>
</dbReference>
<dbReference type="InterPro" id="IPR000160">
    <property type="entry name" value="GGDEF_dom"/>
</dbReference>
<dbReference type="CDD" id="cd01949">
    <property type="entry name" value="GGDEF"/>
    <property type="match status" value="1"/>
</dbReference>
<comment type="catalytic activity">
    <reaction evidence="2">
        <text>2 GTP = 3',3'-c-di-GMP + 2 diphosphate</text>
        <dbReference type="Rhea" id="RHEA:24898"/>
        <dbReference type="ChEBI" id="CHEBI:33019"/>
        <dbReference type="ChEBI" id="CHEBI:37565"/>
        <dbReference type="ChEBI" id="CHEBI:58805"/>
        <dbReference type="EC" id="2.7.7.65"/>
    </reaction>
</comment>
<evidence type="ECO:0000256" key="2">
    <source>
        <dbReference type="ARBA" id="ARBA00034247"/>
    </source>
</evidence>
<feature type="transmembrane region" description="Helical" evidence="3">
    <location>
        <begin position="775"/>
        <end position="797"/>
    </location>
</feature>
<dbReference type="Pfam" id="PF07494">
    <property type="entry name" value="Reg_prop"/>
    <property type="match status" value="2"/>
</dbReference>
<dbReference type="PANTHER" id="PTHR45138">
    <property type="entry name" value="REGULATORY COMPONENTS OF SENSORY TRANSDUCTION SYSTEM"/>
    <property type="match status" value="1"/>
</dbReference>
<feature type="domain" description="GGDEF" evidence="4">
    <location>
        <begin position="860"/>
        <end position="996"/>
    </location>
</feature>
<dbReference type="GO" id="GO:0052621">
    <property type="term" value="F:diguanylate cyclase activity"/>
    <property type="evidence" value="ECO:0007669"/>
    <property type="project" value="UniProtKB-EC"/>
</dbReference>
<keyword evidence="3" id="KW-0812">Transmembrane</keyword>
<dbReference type="InterPro" id="IPR043128">
    <property type="entry name" value="Rev_trsase/Diguanyl_cyclase"/>
</dbReference>
<evidence type="ECO:0000313" key="5">
    <source>
        <dbReference type="EMBL" id="QHX42601.1"/>
    </source>
</evidence>
<dbReference type="Gene3D" id="3.30.70.270">
    <property type="match status" value="1"/>
</dbReference>
<keyword evidence="3" id="KW-1133">Transmembrane helix</keyword>
<reference evidence="5 6" key="1">
    <citation type="submission" date="2020-01" db="EMBL/GenBank/DDBJ databases">
        <title>Complete genome sequence of a human oral phylogroup 1 Treponema sp. strain ATCC 700766, originally isolated from periodontitis dental plaque.</title>
        <authorList>
            <person name="Chan Y."/>
            <person name="Huo Y.-B."/>
            <person name="Yu X.-L."/>
            <person name="Zeng H."/>
            <person name="Leung W.-K."/>
            <person name="Watt R.M."/>
        </authorList>
    </citation>
    <scope>NUCLEOTIDE SEQUENCE [LARGE SCALE GENOMIC DNA]</scope>
    <source>
        <strain evidence="5 6">OMZ 804</strain>
    </source>
</reference>
<dbReference type="SUPFAM" id="SSF101898">
    <property type="entry name" value="NHL repeat"/>
    <property type="match status" value="1"/>
</dbReference>
<dbReference type="SUPFAM" id="SSF63829">
    <property type="entry name" value="Calcium-dependent phosphotriesterase"/>
    <property type="match status" value="2"/>
</dbReference>
<dbReference type="SMART" id="SM00267">
    <property type="entry name" value="GGDEF"/>
    <property type="match status" value="1"/>
</dbReference>
<dbReference type="EMBL" id="CP048020">
    <property type="protein sequence ID" value="QHX42601.1"/>
    <property type="molecule type" value="Genomic_DNA"/>
</dbReference>
<name>A0A6P1XYV5_9SPIR</name>
<sequence>MKYFITFVSTLFLMAGLVFCADITPLSFYTEPVLFPFNEVVGIAEDSHDCLYFATRSGLIKYNGITSEKYEHLPFDNTTIRSSQIQTAYMDADDILWLGTYNGLERFDIKNGTITHFPVSDDVITAVFRDSKRHLWIGTINGLYFCRDGGCKNFTPFNNHQYNSFIGNNTIRSISEDSRGVIYASTYDGVWQYNETERSFEPCSLIPEGCPGKNGVVYHFIEDISGVYWLSVWGVGLIRIVPDKNKYEIYSLPDARIYTLYNNFITDDYIAVGTWGGGLYVINKKTKEVTPYKANQNLAGALTNNVVYSLFINKYNMLFVGTADALNIADLSRLSGDIAVPLYDEGAASQKKLSHLDDTISCLASSTNYIWAASNNILVRYDLDQLEPEEFPFIVSKDQVNGVIIYSISVISDTEAWIGTNKGLYFFDSNTASFTPISLYNGRISDTSSFLVRSVYQDADDTLWIGTYGAGLVHFSPIKGILSQYRHSDVPRSLSNDIIFFTNRDSRGTLWVGTNRGLCRYVSETDDFISYLYDVNKPTGISANRIDSFCEDSRGFLWFGTNDGGICRFDPKTELFHTYTKSIGLSSNRIIGITDADDGFLWITALKYLNLFDIAHETAQAYNITNIRRYGYFSCAPIALKDKGLFFFGTDKGILKISQEKLYAFRLQFAPIKIRALTADGQSINLYTRKQSITFSYKTKDIKISFAAPYFSQHKKPIAAYKLVGFDKDWVVASDRDFVRYTNLSPGSYTFLVKNVAEGQDAVHDSISFTIRQSFLISPVMIWFYIVVVSVIVFLAYKIHKLYWLQRYTDLLEEKQLVLIQDNFTLKELSLLDHLTGIGNRRYIDMLGLKIWQMAIEHNVPIAVMMFDIDFFKNYNDRFGHQAGDELLRLIGADLKKRIRTETDLIGRYGGEEFLIVMYNLPPEKAIHIAEGIRKTIETMHGRYATEMVGQATISIGVFAGKPTEKDTFEQMIHKADCALYRAKQTGRNKVVFYDTTMDQITDCN</sequence>
<evidence type="ECO:0000256" key="1">
    <source>
        <dbReference type="ARBA" id="ARBA00012528"/>
    </source>
</evidence>
<dbReference type="KEGG" id="trz:GWP43_03095"/>
<dbReference type="GO" id="GO:0005886">
    <property type="term" value="C:plasma membrane"/>
    <property type="evidence" value="ECO:0007669"/>
    <property type="project" value="TreeGrafter"/>
</dbReference>
<gene>
    <name evidence="5" type="ORF">GWP43_03095</name>
</gene>
<dbReference type="InterPro" id="IPR015943">
    <property type="entry name" value="WD40/YVTN_repeat-like_dom_sf"/>
</dbReference>
<dbReference type="InterPro" id="IPR013783">
    <property type="entry name" value="Ig-like_fold"/>
</dbReference>
<protein>
    <recommendedName>
        <fullName evidence="1">diguanylate cyclase</fullName>
        <ecNumber evidence="1">2.7.7.65</ecNumber>
    </recommendedName>
</protein>
<proteinExistence type="predicted"/>
<dbReference type="FunFam" id="3.30.70.270:FF:000001">
    <property type="entry name" value="Diguanylate cyclase domain protein"/>
    <property type="match status" value="1"/>
</dbReference>
<evidence type="ECO:0000259" key="4">
    <source>
        <dbReference type="PROSITE" id="PS50887"/>
    </source>
</evidence>
<dbReference type="InterPro" id="IPR011123">
    <property type="entry name" value="Y_Y_Y"/>
</dbReference>
<dbReference type="PANTHER" id="PTHR45138:SF9">
    <property type="entry name" value="DIGUANYLATE CYCLASE DGCM-RELATED"/>
    <property type="match status" value="1"/>
</dbReference>
<dbReference type="InterPro" id="IPR050469">
    <property type="entry name" value="Diguanylate_Cyclase"/>
</dbReference>
<dbReference type="Proteomes" id="UP000464374">
    <property type="component" value="Chromosome"/>
</dbReference>
<keyword evidence="3" id="KW-0472">Membrane</keyword>
<accession>A0A6P1XYV5</accession>
<dbReference type="RefSeq" id="WP_162662628.1">
    <property type="nucleotide sequence ID" value="NZ_CP048020.1"/>
</dbReference>
<dbReference type="EC" id="2.7.7.65" evidence="1"/>
<dbReference type="InterPro" id="IPR029787">
    <property type="entry name" value="Nucleotide_cyclase"/>
</dbReference>
<organism evidence="5 6">
    <name type="scientific">Treponema vincentii</name>
    <dbReference type="NCBI Taxonomy" id="69710"/>
    <lineage>
        <taxon>Bacteria</taxon>
        <taxon>Pseudomonadati</taxon>
        <taxon>Spirochaetota</taxon>
        <taxon>Spirochaetia</taxon>
        <taxon>Spirochaetales</taxon>
        <taxon>Treponemataceae</taxon>
        <taxon>Treponema</taxon>
    </lineage>
</organism>
<dbReference type="PROSITE" id="PS50887">
    <property type="entry name" value="GGDEF"/>
    <property type="match status" value="1"/>
</dbReference>
<dbReference type="NCBIfam" id="TIGR00254">
    <property type="entry name" value="GGDEF"/>
    <property type="match status" value="1"/>
</dbReference>
<dbReference type="Gene3D" id="2.130.10.10">
    <property type="entry name" value="YVTN repeat-like/Quinoprotein amine dehydrogenase"/>
    <property type="match status" value="3"/>
</dbReference>
<dbReference type="GO" id="GO:1902201">
    <property type="term" value="P:negative regulation of bacterial-type flagellum-dependent cell motility"/>
    <property type="evidence" value="ECO:0007669"/>
    <property type="project" value="TreeGrafter"/>
</dbReference>